<dbReference type="Pfam" id="PF07517">
    <property type="entry name" value="SecA_DEAD"/>
    <property type="match status" value="1"/>
</dbReference>
<comment type="subunit">
    <text evidence="11">Monomer and homodimer. Part of the essential Sec protein translocation apparatus which comprises SecA, SecYEG and auxiliary proteins SecDF. Other proteins may also be involved.</text>
</comment>
<evidence type="ECO:0000256" key="9">
    <source>
        <dbReference type="ARBA" id="ARBA00023010"/>
    </source>
</evidence>
<keyword evidence="10 11" id="KW-0472">Membrane</keyword>
<evidence type="ECO:0000256" key="8">
    <source>
        <dbReference type="ARBA" id="ARBA00022967"/>
    </source>
</evidence>
<dbReference type="Proteomes" id="UP000309215">
    <property type="component" value="Unassembled WGS sequence"/>
</dbReference>
<reference evidence="16 17" key="1">
    <citation type="submission" date="2019-04" db="EMBL/GenBank/DDBJ databases">
        <authorList>
            <person name="Li Y."/>
            <person name="Wang J."/>
        </authorList>
    </citation>
    <scope>NUCLEOTIDE SEQUENCE [LARGE SCALE GENOMIC DNA]</scope>
    <source>
        <strain evidence="16 17">DSM 14668</strain>
    </source>
</reference>
<dbReference type="InterPro" id="IPR011116">
    <property type="entry name" value="SecA_Wing/Scaffold"/>
</dbReference>
<dbReference type="SUPFAM" id="SSF52540">
    <property type="entry name" value="P-loop containing nucleoside triphosphate hydrolases"/>
    <property type="match status" value="2"/>
</dbReference>
<evidence type="ECO:0000256" key="5">
    <source>
        <dbReference type="ARBA" id="ARBA00022741"/>
    </source>
</evidence>
<comment type="function">
    <text evidence="11">Part of the Sec protein translocase complex. Interacts with the SecYEG preprotein conducting channel. Has a central role in coupling the hydrolysis of ATP to the transfer of proteins into and across the cell membrane, serving as an ATP-driven molecular motor driving the stepwise translocation of polypeptide chains across the membrane.</text>
</comment>
<organism evidence="16 17">
    <name type="scientific">Polyangium fumosum</name>
    <dbReference type="NCBI Taxonomy" id="889272"/>
    <lineage>
        <taxon>Bacteria</taxon>
        <taxon>Pseudomonadati</taxon>
        <taxon>Myxococcota</taxon>
        <taxon>Polyangia</taxon>
        <taxon>Polyangiales</taxon>
        <taxon>Polyangiaceae</taxon>
        <taxon>Polyangium</taxon>
    </lineage>
</organism>
<comment type="similarity">
    <text evidence="1 11 12">Belongs to the SecA family.</text>
</comment>
<name>A0A4U1JEX5_9BACT</name>
<dbReference type="Pfam" id="PF21090">
    <property type="entry name" value="P-loop_SecA"/>
    <property type="match status" value="1"/>
</dbReference>
<keyword evidence="3 11" id="KW-1003">Cell membrane</keyword>
<dbReference type="Gene3D" id="3.90.1440.10">
    <property type="entry name" value="SecA, preprotein cross-linking domain"/>
    <property type="match status" value="1"/>
</dbReference>
<dbReference type="PROSITE" id="PS01312">
    <property type="entry name" value="SECA"/>
    <property type="match status" value="1"/>
</dbReference>
<dbReference type="GO" id="GO:0005524">
    <property type="term" value="F:ATP binding"/>
    <property type="evidence" value="ECO:0007669"/>
    <property type="project" value="UniProtKB-UniRule"/>
</dbReference>
<dbReference type="Pfam" id="PF01043">
    <property type="entry name" value="SecA_PP_bind"/>
    <property type="match status" value="1"/>
</dbReference>
<dbReference type="GO" id="GO:0005886">
    <property type="term" value="C:plasma membrane"/>
    <property type="evidence" value="ECO:0007669"/>
    <property type="project" value="UniProtKB-SubCell"/>
</dbReference>
<feature type="binding site" evidence="11">
    <location>
        <position position="87"/>
    </location>
    <ligand>
        <name>ATP</name>
        <dbReference type="ChEBI" id="CHEBI:30616"/>
    </ligand>
</feature>
<dbReference type="InterPro" id="IPR011130">
    <property type="entry name" value="SecA_preprotein_X-link_dom"/>
</dbReference>
<dbReference type="Gene3D" id="3.40.50.300">
    <property type="entry name" value="P-loop containing nucleotide triphosphate hydrolases"/>
    <property type="match status" value="2"/>
</dbReference>
<dbReference type="NCBIfam" id="NF009538">
    <property type="entry name" value="PRK12904.1"/>
    <property type="match status" value="1"/>
</dbReference>
<dbReference type="CDD" id="cd17928">
    <property type="entry name" value="DEXDc_SecA"/>
    <property type="match status" value="1"/>
</dbReference>
<dbReference type="SUPFAM" id="SSF81767">
    <property type="entry name" value="Pre-protein crosslinking domain of SecA"/>
    <property type="match status" value="1"/>
</dbReference>
<feature type="binding site" evidence="11">
    <location>
        <position position="500"/>
    </location>
    <ligand>
        <name>ATP</name>
        <dbReference type="ChEBI" id="CHEBI:30616"/>
    </ligand>
</feature>
<evidence type="ECO:0000259" key="14">
    <source>
        <dbReference type="PROSITE" id="PS51194"/>
    </source>
</evidence>
<dbReference type="GO" id="GO:0031522">
    <property type="term" value="C:cell envelope Sec protein transport complex"/>
    <property type="evidence" value="ECO:0007669"/>
    <property type="project" value="TreeGrafter"/>
</dbReference>
<dbReference type="GO" id="GO:0043952">
    <property type="term" value="P:protein transport by the Sec complex"/>
    <property type="evidence" value="ECO:0007669"/>
    <property type="project" value="UniProtKB-ARBA"/>
</dbReference>
<dbReference type="FunFam" id="3.90.1440.10:FF:000001">
    <property type="entry name" value="Preprotein translocase subunit SecA"/>
    <property type="match status" value="1"/>
</dbReference>
<comment type="catalytic activity">
    <reaction evidence="11">
        <text>ATP + H2O + cellular proteinSide 1 = ADP + phosphate + cellular proteinSide 2.</text>
        <dbReference type="EC" id="7.4.2.8"/>
    </reaction>
</comment>
<dbReference type="RefSeq" id="WP_136928946.1">
    <property type="nucleotide sequence ID" value="NZ_SSMQ01000009.1"/>
</dbReference>
<keyword evidence="4 11" id="KW-0963">Cytoplasm</keyword>
<dbReference type="NCBIfam" id="TIGR00963">
    <property type="entry name" value="secA"/>
    <property type="match status" value="1"/>
</dbReference>
<keyword evidence="6 11" id="KW-0067">ATP-binding</keyword>
<dbReference type="PANTHER" id="PTHR30612">
    <property type="entry name" value="SECA INNER MEMBRANE COMPONENT OF SEC PROTEIN SECRETION SYSTEM"/>
    <property type="match status" value="1"/>
</dbReference>
<evidence type="ECO:0000256" key="7">
    <source>
        <dbReference type="ARBA" id="ARBA00022927"/>
    </source>
</evidence>
<dbReference type="PROSITE" id="PS51192">
    <property type="entry name" value="HELICASE_ATP_BIND_1"/>
    <property type="match status" value="1"/>
</dbReference>
<keyword evidence="7 11" id="KW-0653">Protein transport</keyword>
<dbReference type="InterPro" id="IPR001650">
    <property type="entry name" value="Helicase_C-like"/>
</dbReference>
<dbReference type="InterPro" id="IPR036670">
    <property type="entry name" value="SecA_X-link_sf"/>
</dbReference>
<dbReference type="SMART" id="SM00957">
    <property type="entry name" value="SecA_DEAD"/>
    <property type="match status" value="1"/>
</dbReference>
<dbReference type="PANTHER" id="PTHR30612:SF0">
    <property type="entry name" value="CHLOROPLAST PROTEIN-TRANSPORTING ATPASE"/>
    <property type="match status" value="1"/>
</dbReference>
<dbReference type="GO" id="GO:0005829">
    <property type="term" value="C:cytosol"/>
    <property type="evidence" value="ECO:0007669"/>
    <property type="project" value="TreeGrafter"/>
</dbReference>
<dbReference type="SMART" id="SM00958">
    <property type="entry name" value="SecA_PP_bind"/>
    <property type="match status" value="1"/>
</dbReference>
<feature type="domain" description="SecA family profile" evidence="15">
    <location>
        <begin position="3"/>
        <end position="618"/>
    </location>
</feature>
<keyword evidence="2 11" id="KW-0813">Transport</keyword>
<dbReference type="InterPro" id="IPR000185">
    <property type="entry name" value="SecA"/>
</dbReference>
<feature type="domain" description="Helicase ATP-binding" evidence="13">
    <location>
        <begin position="89"/>
        <end position="247"/>
    </location>
</feature>
<dbReference type="InterPro" id="IPR044722">
    <property type="entry name" value="SecA_SF2_C"/>
</dbReference>
<dbReference type="InterPro" id="IPR014001">
    <property type="entry name" value="Helicase_ATP-bd"/>
</dbReference>
<evidence type="ECO:0000256" key="6">
    <source>
        <dbReference type="ARBA" id="ARBA00022840"/>
    </source>
</evidence>
<dbReference type="InterPro" id="IPR036266">
    <property type="entry name" value="SecA_Wing/Scaffold_sf"/>
</dbReference>
<protein>
    <recommendedName>
        <fullName evidence="11 12">Protein translocase subunit SecA</fullName>
        <ecNumber evidence="11">7.4.2.8</ecNumber>
    </recommendedName>
</protein>
<evidence type="ECO:0000313" key="17">
    <source>
        <dbReference type="Proteomes" id="UP000309215"/>
    </source>
</evidence>
<evidence type="ECO:0000256" key="4">
    <source>
        <dbReference type="ARBA" id="ARBA00022490"/>
    </source>
</evidence>
<dbReference type="InterPro" id="IPR027417">
    <property type="entry name" value="P-loop_NTPase"/>
</dbReference>
<dbReference type="InterPro" id="IPR011115">
    <property type="entry name" value="SecA_DEAD"/>
</dbReference>
<accession>A0A4U1JEX5</accession>
<evidence type="ECO:0000256" key="3">
    <source>
        <dbReference type="ARBA" id="ARBA00022475"/>
    </source>
</evidence>
<dbReference type="HAMAP" id="MF_01382">
    <property type="entry name" value="SecA"/>
    <property type="match status" value="1"/>
</dbReference>
<dbReference type="GO" id="GO:0006605">
    <property type="term" value="P:protein targeting"/>
    <property type="evidence" value="ECO:0007669"/>
    <property type="project" value="UniProtKB-UniRule"/>
</dbReference>
<dbReference type="EC" id="7.4.2.8" evidence="11"/>
<dbReference type="InterPro" id="IPR020937">
    <property type="entry name" value="SecA_CS"/>
</dbReference>
<evidence type="ECO:0000259" key="15">
    <source>
        <dbReference type="PROSITE" id="PS51196"/>
    </source>
</evidence>
<keyword evidence="17" id="KW-1185">Reference proteome</keyword>
<dbReference type="OrthoDB" id="9805579at2"/>
<dbReference type="SUPFAM" id="SSF81886">
    <property type="entry name" value="Helical scaffold and wing domains of SecA"/>
    <property type="match status" value="2"/>
</dbReference>
<evidence type="ECO:0000256" key="11">
    <source>
        <dbReference type="HAMAP-Rule" id="MF_01382"/>
    </source>
</evidence>
<evidence type="ECO:0000259" key="13">
    <source>
        <dbReference type="PROSITE" id="PS51192"/>
    </source>
</evidence>
<dbReference type="GO" id="GO:0008564">
    <property type="term" value="F:protein-exporting ATPase activity"/>
    <property type="evidence" value="ECO:0007669"/>
    <property type="project" value="UniProtKB-EC"/>
</dbReference>
<dbReference type="Gene3D" id="1.10.3060.10">
    <property type="entry name" value="Helical scaffold and wing domains of SecA"/>
    <property type="match status" value="2"/>
</dbReference>
<keyword evidence="9 11" id="KW-0811">Translocation</keyword>
<dbReference type="AlphaFoldDB" id="A0A4U1JEX5"/>
<feature type="binding site" evidence="11">
    <location>
        <begin position="105"/>
        <end position="109"/>
    </location>
    <ligand>
        <name>ATP</name>
        <dbReference type="ChEBI" id="CHEBI:30616"/>
    </ligand>
</feature>
<dbReference type="CDD" id="cd18803">
    <property type="entry name" value="SF2_C_secA"/>
    <property type="match status" value="1"/>
</dbReference>
<dbReference type="PROSITE" id="PS51196">
    <property type="entry name" value="SECA_MOTOR_DEAD"/>
    <property type="match status" value="1"/>
</dbReference>
<dbReference type="PROSITE" id="PS51194">
    <property type="entry name" value="HELICASE_CTER"/>
    <property type="match status" value="1"/>
</dbReference>
<dbReference type="InterPro" id="IPR014018">
    <property type="entry name" value="SecA_motor_DEAD"/>
</dbReference>
<dbReference type="Pfam" id="PF07516">
    <property type="entry name" value="SecA_SW"/>
    <property type="match status" value="2"/>
</dbReference>
<comment type="subcellular location">
    <subcellularLocation>
        <location evidence="11">Cell membrane</location>
        <topology evidence="11">Peripheral membrane protein</topology>
        <orientation evidence="11">Cytoplasmic side</orientation>
    </subcellularLocation>
    <subcellularLocation>
        <location evidence="11">Cytoplasm</location>
    </subcellularLocation>
    <text evidence="11">Distribution is 50-50.</text>
</comment>
<evidence type="ECO:0000256" key="2">
    <source>
        <dbReference type="ARBA" id="ARBA00022448"/>
    </source>
</evidence>
<evidence type="ECO:0000256" key="10">
    <source>
        <dbReference type="ARBA" id="ARBA00023136"/>
    </source>
</evidence>
<dbReference type="PRINTS" id="PR00906">
    <property type="entry name" value="SECA"/>
</dbReference>
<sequence>MLTWAMKKIFGTSHDRAVRRMRPKVEAIGALEKDLKKLSDAELQAKTAEFKTKLDNGAKLDDILIPAFAVCREASRRVLRMRHYDVQLIGGMVLHQGSIAEMRTGEGKTLVATLPCYLNALEGKGVHVITVNDYLAKRDAEWMGKLYGALGLSTGVVVNQQNDADKRLAYRCDITYGQNNEFGFDYLRDNMKFSALDYHQRPLNYAIVDEVDSILIDEARTPLIISGQGERSSDKYRVINDIIPRLRNEEHYNVDEKGHSVTLTDDGVELAEKLLEAIGVLKSKNLYDPVNLETLHILNQCLRAHSLYKRDVNYLVKEGKVLIVDEFTGRVLAGRRWSDGLHQAVEAKENVRIQEESRTMATITFQNLFRIYKKLSGMTGTADTEASEFHSTYKLDVIIIPTNKNIIRKDEEDVVYKTEREKFTAVVKEIIEKNEKGQPILVGTTSVEKSAAIAKILSKKGIKHSVLNAKQHENEAYVVAQAGRKGAITVSTNMAGRGTDILLGGNPEMLAKLRFKEQNRLPEAEPEAFEELTDQIRKECEAEGAEVREAGGLYIIGTERHESRRIDNQLRGRAGRQGDPGLSRFYLSLEDDLMRIFAGDRVKNLMEKMGMPDDEPIEHPWVTKSVENAQKKVEERNFDIRKNLLEYDDVMNAQRKTIYDIRQQLLVGRYSPDIVDEEGKATGEKRTIKALPKLVEDVVPDVGYLLGMFAADPISPRDKEGNPRTLTRKDFEKVEKFVETDNLQKELYTRYGVKVDFEGREDAGVEIYDECVDLVPRALTEQRDRFLDLMDRIIGAMVEENCPPRKPPEDWDWGGIFQGFREHFGIELPDELAEHAEPQALAEDLFNRAEKAFEAREKEIGTELLLRIFRHVYLEELDKSWVDHLTDMDHLRDGIGLRGYGQKDPKQEYKKEGYNLFVTMVARVQSNVMTKVFAMKVRREEEEQAIEERDLARHQEQLDHAVAHHDEELPPGASEEPPAQEPIIAAEQECPCGSGKPFMQCHGAEMEDEASV</sequence>
<evidence type="ECO:0000256" key="1">
    <source>
        <dbReference type="ARBA" id="ARBA00007650"/>
    </source>
</evidence>
<dbReference type="GO" id="GO:0017038">
    <property type="term" value="P:protein import"/>
    <property type="evidence" value="ECO:0007669"/>
    <property type="project" value="InterPro"/>
</dbReference>
<feature type="domain" description="Helicase C-terminal" evidence="14">
    <location>
        <begin position="410"/>
        <end position="634"/>
    </location>
</feature>
<keyword evidence="5 11" id="KW-0547">Nucleotide-binding</keyword>
<dbReference type="FunFam" id="3.40.50.300:FF:000113">
    <property type="entry name" value="Preprotein translocase subunit SecA"/>
    <property type="match status" value="1"/>
</dbReference>
<keyword evidence="8 11" id="KW-1278">Translocase</keyword>
<evidence type="ECO:0000256" key="12">
    <source>
        <dbReference type="RuleBase" id="RU003874"/>
    </source>
</evidence>
<gene>
    <name evidence="11 16" type="primary">secA</name>
    <name evidence="16" type="ORF">E8A74_11160</name>
</gene>
<evidence type="ECO:0000313" key="16">
    <source>
        <dbReference type="EMBL" id="TKD09722.1"/>
    </source>
</evidence>
<proteinExistence type="inferred from homology"/>
<comment type="caution">
    <text evidence="16">The sequence shown here is derived from an EMBL/GenBank/DDBJ whole genome shotgun (WGS) entry which is preliminary data.</text>
</comment>
<dbReference type="EMBL" id="SSMQ01000009">
    <property type="protein sequence ID" value="TKD09722.1"/>
    <property type="molecule type" value="Genomic_DNA"/>
</dbReference>
<dbReference type="GO" id="GO:0065002">
    <property type="term" value="P:intracellular protein transmembrane transport"/>
    <property type="evidence" value="ECO:0007669"/>
    <property type="project" value="UniProtKB-UniRule"/>
</dbReference>